<reference evidence="3 4" key="1">
    <citation type="submission" date="2016-02" db="EMBL/GenBank/DDBJ databases">
        <title>Genome analysis of coral dinoflagellate symbionts highlights evolutionary adaptations to a symbiotic lifestyle.</title>
        <authorList>
            <person name="Aranda M."/>
            <person name="Li Y."/>
            <person name="Liew Y.J."/>
            <person name="Baumgarten S."/>
            <person name="Simakov O."/>
            <person name="Wilson M."/>
            <person name="Piel J."/>
            <person name="Ashoor H."/>
            <person name="Bougouffa S."/>
            <person name="Bajic V.B."/>
            <person name="Ryu T."/>
            <person name="Ravasi T."/>
            <person name="Bayer T."/>
            <person name="Micklem G."/>
            <person name="Kim H."/>
            <person name="Bhak J."/>
            <person name="Lajeunesse T.C."/>
            <person name="Voolstra C.R."/>
        </authorList>
    </citation>
    <scope>NUCLEOTIDE SEQUENCE [LARGE SCALE GENOMIC DNA]</scope>
    <source>
        <strain evidence="3 4">CCMP2467</strain>
    </source>
</reference>
<evidence type="ECO:0000313" key="4">
    <source>
        <dbReference type="Proteomes" id="UP000186817"/>
    </source>
</evidence>
<keyword evidence="2" id="KW-0812">Transmembrane</keyword>
<dbReference type="AlphaFoldDB" id="A0A1Q9CCV6"/>
<dbReference type="Proteomes" id="UP000186817">
    <property type="component" value="Unassembled WGS sequence"/>
</dbReference>
<feature type="transmembrane region" description="Helical" evidence="2">
    <location>
        <begin position="681"/>
        <end position="701"/>
    </location>
</feature>
<comment type="caution">
    <text evidence="3">The sequence shown here is derived from an EMBL/GenBank/DDBJ whole genome shotgun (WGS) entry which is preliminary data.</text>
</comment>
<evidence type="ECO:0000256" key="1">
    <source>
        <dbReference type="SAM" id="MobiDB-lite"/>
    </source>
</evidence>
<feature type="region of interest" description="Disordered" evidence="1">
    <location>
        <begin position="232"/>
        <end position="255"/>
    </location>
</feature>
<feature type="transmembrane region" description="Helical" evidence="2">
    <location>
        <begin position="652"/>
        <end position="669"/>
    </location>
</feature>
<feature type="transmembrane region" description="Helical" evidence="2">
    <location>
        <begin position="808"/>
        <end position="830"/>
    </location>
</feature>
<sequence>MTLRTLNYGNSGIFHIMGNAGLGGALVQLFSAPRIYCDEQGSWMTTGLGKGKGNLWQRLSRSQPVRVIFPPGLGKTGKRRASFAQSWLLGKTPIHQWELTLSFVPLKIARRRDDDISIVNACIRVCLKPSAEGWVVEKVEPTAAVPKHLRCMYGREKKVAASEFEAFFQDIDSWILSQPRSKEDFPATKVFLLPRRITYPDILESLVCTTVSASREVKDSAIGKKPARMGSAASYVRGSGDPPPGPPPPLPASEPLGAVVPALEFEGLGDRSFRTLEDLLLLQVENTVVALGGHVAADAKSATHAVFPNQMMKADWLELEPIAAEVWQNGGKLVTFRWFQEVTEGGLCAQDPQECTRFMPEEYQQLIAHGKGLKPAGKRVSRVKAPSAAAPELTRSLQQTKAFLQRPSGEEEYERDLRKAIEASLKDAPPGVPWPCSAGGGGGEPMASIFQVVQRDSGYLWRVQQVAENLEPGAGVHLATGEAMVDQECIAVVTTLVLVYGTFLMLLKVEQPIAAFTTLIRSVGGFGQMGIAEVRTRITAKRQEIWLACASLSAVSSELYCMMQLGVYFFLPEVAGVPPYKQVHFWTALLSSMCLRWATTCGCNLSPRTIQAITVLINVVGLVNRKDLPELFVPANYAGRFFIGSFSPDPTFAAWVNFLLLPAFVAVGCSRLPQGSWVDCLGIFVNEVIVVIFMVCVLGQINSTTYQQEVATMELEKKAAELHLHMTETENILSAARKLLSVTCDCCEKLSHEWDIVEPLELQSYRKGGADAVLYRTVFATARALPWKAYVDKLRFPQSHWHNTLPPIVSIVVPFWGYLLGIQMSFINFLGEKPATLSLRQCIALSDQDRFSIFVSSSGEDNNTATSLHLRMKDFSGKAFDAQLFHVNVPSLLTQHPQHLVGIIATSRHNDAIPSIPEGGVLCGEEQGEEEGKTARDKPIRMRTSRRILDGQNAVETPLLRPDFWEEICGSGTAEFGGTSWFTQTLNRICF</sequence>
<evidence type="ECO:0000256" key="2">
    <source>
        <dbReference type="SAM" id="Phobius"/>
    </source>
</evidence>
<name>A0A1Q9CCV6_SYMMI</name>
<dbReference type="OrthoDB" id="443001at2759"/>
<keyword evidence="4" id="KW-1185">Reference proteome</keyword>
<accession>A0A1Q9CCV6</accession>
<keyword evidence="2" id="KW-0472">Membrane</keyword>
<gene>
    <name evidence="3" type="ORF">AK812_SmicGene38792</name>
</gene>
<protein>
    <recommendedName>
        <fullName evidence="5">BRCT domain-containing protein</fullName>
    </recommendedName>
</protein>
<evidence type="ECO:0008006" key="5">
    <source>
        <dbReference type="Google" id="ProtNLM"/>
    </source>
</evidence>
<keyword evidence="2" id="KW-1133">Transmembrane helix</keyword>
<proteinExistence type="predicted"/>
<feature type="compositionally biased region" description="Pro residues" evidence="1">
    <location>
        <begin position="241"/>
        <end position="252"/>
    </location>
</feature>
<evidence type="ECO:0000313" key="3">
    <source>
        <dbReference type="EMBL" id="OLP80752.1"/>
    </source>
</evidence>
<organism evidence="3 4">
    <name type="scientific">Symbiodinium microadriaticum</name>
    <name type="common">Dinoflagellate</name>
    <name type="synonym">Zooxanthella microadriatica</name>
    <dbReference type="NCBI Taxonomy" id="2951"/>
    <lineage>
        <taxon>Eukaryota</taxon>
        <taxon>Sar</taxon>
        <taxon>Alveolata</taxon>
        <taxon>Dinophyceae</taxon>
        <taxon>Suessiales</taxon>
        <taxon>Symbiodiniaceae</taxon>
        <taxon>Symbiodinium</taxon>
    </lineage>
</organism>
<dbReference type="EMBL" id="LSRX01001349">
    <property type="protein sequence ID" value="OLP80752.1"/>
    <property type="molecule type" value="Genomic_DNA"/>
</dbReference>